<dbReference type="Gene3D" id="3.90.550.10">
    <property type="entry name" value="Spore Coat Polysaccharide Biosynthesis Protein SpsA, Chain A"/>
    <property type="match status" value="1"/>
</dbReference>
<dbReference type="AlphaFoldDB" id="A0A0A1MCR2"/>
<feature type="domain" description="Glycosyltransferase 2-like" evidence="2">
    <location>
        <begin position="9"/>
        <end position="152"/>
    </location>
</feature>
<dbReference type="GO" id="GO:0016758">
    <property type="term" value="F:hexosyltransferase activity"/>
    <property type="evidence" value="ECO:0007669"/>
    <property type="project" value="UniProtKB-ARBA"/>
</dbReference>
<dbReference type="EMBL" id="CDGG01000001">
    <property type="protein sequence ID" value="CEI80823.1"/>
    <property type="molecule type" value="Genomic_DNA"/>
</dbReference>
<organism evidence="3 4">
    <name type="scientific">Oceanobacillus oncorhynchi</name>
    <dbReference type="NCBI Taxonomy" id="545501"/>
    <lineage>
        <taxon>Bacteria</taxon>
        <taxon>Bacillati</taxon>
        <taxon>Bacillota</taxon>
        <taxon>Bacilli</taxon>
        <taxon>Bacillales</taxon>
        <taxon>Bacillaceae</taxon>
        <taxon>Oceanobacillus</taxon>
    </lineage>
</organism>
<dbReference type="OrthoDB" id="396512at2"/>
<evidence type="ECO:0000256" key="1">
    <source>
        <dbReference type="ARBA" id="ARBA00006739"/>
    </source>
</evidence>
<accession>A0A0A1MCR2</accession>
<name>A0A0A1MCR2_9BACI</name>
<dbReference type="CDD" id="cd00761">
    <property type="entry name" value="Glyco_tranf_GTA_type"/>
    <property type="match status" value="1"/>
</dbReference>
<dbReference type="PANTHER" id="PTHR22916:SF3">
    <property type="entry name" value="UDP-GLCNAC:BETAGAL BETA-1,3-N-ACETYLGLUCOSAMINYLTRANSFERASE-LIKE PROTEIN 1"/>
    <property type="match status" value="1"/>
</dbReference>
<keyword evidence="4" id="KW-1185">Reference proteome</keyword>
<evidence type="ECO:0000313" key="3">
    <source>
        <dbReference type="EMBL" id="CEI80823.1"/>
    </source>
</evidence>
<dbReference type="Pfam" id="PF00535">
    <property type="entry name" value="Glycos_transf_2"/>
    <property type="match status" value="1"/>
</dbReference>
<protein>
    <submittedName>
        <fullName evidence="3">Putative teichuronic acid biosynthesis glycosyltransferase TuaG</fullName>
    </submittedName>
</protein>
<dbReference type="InterPro" id="IPR029044">
    <property type="entry name" value="Nucleotide-diphossugar_trans"/>
</dbReference>
<evidence type="ECO:0000313" key="4">
    <source>
        <dbReference type="Proteomes" id="UP000040453"/>
    </source>
</evidence>
<dbReference type="InterPro" id="IPR001173">
    <property type="entry name" value="Glyco_trans_2-like"/>
</dbReference>
<gene>
    <name evidence="3" type="primary">tuaG</name>
    <name evidence="3" type="ORF">BN997_00633</name>
</gene>
<dbReference type="STRING" id="545501.BN997_00633"/>
<dbReference type="Proteomes" id="UP000040453">
    <property type="component" value="Unassembled WGS sequence"/>
</dbReference>
<evidence type="ECO:0000259" key="2">
    <source>
        <dbReference type="Pfam" id="PF00535"/>
    </source>
</evidence>
<sequence length="258" mass="29871">MGDSKPIVSVITPTYNSEQFIAETIESVQAQTFSEWEMNIVDDCSTDRTAEIVKSYAEKDARIHLTVLDKNQGSAITRNTAMDQSKGRYIAFLDSDDLWLPEKLEKQLAFMRDNGVAFSFTQYVRMNEDGTDTGAISTAPATVTYEDLMKRCVIGCLTVMLDRERIGERRMVNIRTRQDYAFWLEITRNGHFAYGLSEVLARYRLVGNSISSNKWKAAKRNWYVFREVEQQTLPKTLYYFSHYVTRSLRDLLKWNAKK</sequence>
<proteinExistence type="inferred from homology"/>
<keyword evidence="3" id="KW-0808">Transferase</keyword>
<dbReference type="SUPFAM" id="SSF53448">
    <property type="entry name" value="Nucleotide-diphospho-sugar transferases"/>
    <property type="match status" value="1"/>
</dbReference>
<dbReference type="FunFam" id="3.90.550.10:FF:000130">
    <property type="entry name" value="Family 2 glycosyl transferase"/>
    <property type="match status" value="1"/>
</dbReference>
<reference evidence="3 4" key="1">
    <citation type="submission" date="2014-11" db="EMBL/GenBank/DDBJ databases">
        <authorList>
            <person name="Urmite Genomes Urmite Genomes"/>
        </authorList>
    </citation>
    <scope>NUCLEOTIDE SEQUENCE [LARGE SCALE GENOMIC DNA]</scope>
    <source>
        <strain evidence="3 4">Oc5</strain>
    </source>
</reference>
<comment type="similarity">
    <text evidence="1">Belongs to the glycosyltransferase 2 family.</text>
</comment>
<dbReference type="PANTHER" id="PTHR22916">
    <property type="entry name" value="GLYCOSYLTRANSFERASE"/>
    <property type="match status" value="1"/>
</dbReference>